<name>A0A4D4JSD4_9ACTN</name>
<sequence>MSGDEEGAERSRSRERAVPLTTVRWLLAPRWQRRTRRLRVAHGPTLSYEVAWCLVALADDVANLPYVRRRTHPVPSVPPGVMVDVWAQLDLAEQRRRRAWLERHSRTPLHLLGVPEELIELAGLHVIEWALPPDMPSLSLVVQQRPWPRRTD</sequence>
<evidence type="ECO:0000313" key="1">
    <source>
        <dbReference type="EMBL" id="GDY39595.1"/>
    </source>
</evidence>
<organism evidence="1 2">
    <name type="scientific">Streptomyces antimycoticus</name>
    <dbReference type="NCBI Taxonomy" id="68175"/>
    <lineage>
        <taxon>Bacteria</taxon>
        <taxon>Bacillati</taxon>
        <taxon>Actinomycetota</taxon>
        <taxon>Actinomycetes</taxon>
        <taxon>Kitasatosporales</taxon>
        <taxon>Streptomycetaceae</taxon>
        <taxon>Streptomyces</taxon>
        <taxon>Streptomyces violaceusniger group</taxon>
    </lineage>
</organism>
<dbReference type="Proteomes" id="UP000299290">
    <property type="component" value="Unassembled WGS sequence"/>
</dbReference>
<gene>
    <name evidence="1" type="ORF">SANT12839_004770</name>
</gene>
<dbReference type="EMBL" id="BJHV01000001">
    <property type="protein sequence ID" value="GDY39595.1"/>
    <property type="molecule type" value="Genomic_DNA"/>
</dbReference>
<keyword evidence="2" id="KW-1185">Reference proteome</keyword>
<protein>
    <submittedName>
        <fullName evidence="1">Uncharacterized protein</fullName>
    </submittedName>
</protein>
<dbReference type="RefSeq" id="WP_137963772.1">
    <property type="nucleotide sequence ID" value="NZ_BJHV01000001.1"/>
</dbReference>
<accession>A0A4D4JSD4</accession>
<reference evidence="1 2" key="1">
    <citation type="journal article" date="2020" name="Int. J. Syst. Evol. Microbiol.">
        <title>Reclassification of Streptomyces castelarensis and Streptomyces sporoclivatus as later heterotypic synonyms of Streptomyces antimycoticus.</title>
        <authorList>
            <person name="Komaki H."/>
            <person name="Tamura T."/>
        </authorList>
    </citation>
    <scope>NUCLEOTIDE SEQUENCE [LARGE SCALE GENOMIC DNA]</scope>
    <source>
        <strain evidence="1 2">NBRC 12839</strain>
    </source>
</reference>
<proteinExistence type="predicted"/>
<evidence type="ECO:0000313" key="2">
    <source>
        <dbReference type="Proteomes" id="UP000299290"/>
    </source>
</evidence>
<comment type="caution">
    <text evidence="1">The sequence shown here is derived from an EMBL/GenBank/DDBJ whole genome shotgun (WGS) entry which is preliminary data.</text>
</comment>
<dbReference type="AlphaFoldDB" id="A0A4D4JSD4"/>